<feature type="region of interest" description="Disordered" evidence="1">
    <location>
        <begin position="145"/>
        <end position="358"/>
    </location>
</feature>
<feature type="region of interest" description="Disordered" evidence="1">
    <location>
        <begin position="1"/>
        <end position="49"/>
    </location>
</feature>
<feature type="compositionally biased region" description="Polar residues" evidence="1">
    <location>
        <begin position="145"/>
        <end position="173"/>
    </location>
</feature>
<protein>
    <submittedName>
        <fullName evidence="2">Uncharacterized protein</fullName>
    </submittedName>
</protein>
<feature type="compositionally biased region" description="Acidic residues" evidence="1">
    <location>
        <begin position="315"/>
        <end position="324"/>
    </location>
</feature>
<keyword evidence="3" id="KW-1185">Reference proteome</keyword>
<proteinExistence type="predicted"/>
<feature type="compositionally biased region" description="Basic and acidic residues" evidence="1">
    <location>
        <begin position="222"/>
        <end position="232"/>
    </location>
</feature>
<sequence length="358" mass="39417">MPVRISMNPPSRRPFLIRSTTVPQHSVRTRNKAPHSSGTQRKQFVDGKNVRQNQVPVEHTEIDRSIMFKHAEADKTSATEYPSSTTTETIINDDQKQETEEVNESIRTTEAMPDLTDMPELTDMTDLAEIHELTDVPDLAESVDVTSPSANELSAEANSTPDITENEAESSAVTDILKEIEAQTSVETSKADDSSETPSTVARPAQSAQVVHKLERARKGKHPEEGAGESKDVTLNSVTSTQPTDGFEYEDDISTSPGLPNSDEAEGASVTKIPSTTKVLVKVNASSDKKQKDTRNYLEVTTRATNEMTEQSDANQDDYGEDYEEMNHSSTSKPRVPAKATRRHSTFSTPHPNFSKLL</sequence>
<dbReference type="Proteomes" id="UP001608902">
    <property type="component" value="Unassembled WGS sequence"/>
</dbReference>
<name>A0ABD6EP54_9BILA</name>
<dbReference type="AlphaFoldDB" id="A0ABD6EP54"/>
<comment type="caution">
    <text evidence="2">The sequence shown here is derived from an EMBL/GenBank/DDBJ whole genome shotgun (WGS) entry which is preliminary data.</text>
</comment>
<organism evidence="2 3">
    <name type="scientific">Gnathostoma spinigerum</name>
    <dbReference type="NCBI Taxonomy" id="75299"/>
    <lineage>
        <taxon>Eukaryota</taxon>
        <taxon>Metazoa</taxon>
        <taxon>Ecdysozoa</taxon>
        <taxon>Nematoda</taxon>
        <taxon>Chromadorea</taxon>
        <taxon>Rhabditida</taxon>
        <taxon>Spirurina</taxon>
        <taxon>Gnathostomatomorpha</taxon>
        <taxon>Gnathostomatoidea</taxon>
        <taxon>Gnathostomatidae</taxon>
        <taxon>Gnathostoma</taxon>
    </lineage>
</organism>
<evidence type="ECO:0000313" key="2">
    <source>
        <dbReference type="EMBL" id="MFH4981743.1"/>
    </source>
</evidence>
<dbReference type="EMBL" id="JBGFUD010007783">
    <property type="protein sequence ID" value="MFH4981743.1"/>
    <property type="molecule type" value="Genomic_DNA"/>
</dbReference>
<feature type="compositionally biased region" description="Polar residues" evidence="1">
    <location>
        <begin position="302"/>
        <end position="314"/>
    </location>
</feature>
<feature type="compositionally biased region" description="Polar residues" evidence="1">
    <location>
        <begin position="233"/>
        <end position="244"/>
    </location>
</feature>
<evidence type="ECO:0000313" key="3">
    <source>
        <dbReference type="Proteomes" id="UP001608902"/>
    </source>
</evidence>
<feature type="compositionally biased region" description="Polar residues" evidence="1">
    <location>
        <begin position="78"/>
        <end position="92"/>
    </location>
</feature>
<feature type="region of interest" description="Disordered" evidence="1">
    <location>
        <begin position="71"/>
        <end position="105"/>
    </location>
</feature>
<reference evidence="2 3" key="1">
    <citation type="submission" date="2024-08" db="EMBL/GenBank/DDBJ databases">
        <title>Gnathostoma spinigerum genome.</title>
        <authorList>
            <person name="Gonzalez-Bertolin B."/>
            <person name="Monzon S."/>
            <person name="Zaballos A."/>
            <person name="Jimenez P."/>
            <person name="Dekumyoy P."/>
            <person name="Varona S."/>
            <person name="Cuesta I."/>
            <person name="Sumanam S."/>
            <person name="Adisakwattana P."/>
            <person name="Gasser R.B."/>
            <person name="Hernandez-Gonzalez A."/>
            <person name="Young N.D."/>
            <person name="Perteguer M.J."/>
        </authorList>
    </citation>
    <scope>NUCLEOTIDE SEQUENCE [LARGE SCALE GENOMIC DNA]</scope>
    <source>
        <strain evidence="2">AL3</strain>
        <tissue evidence="2">Liver</tissue>
    </source>
</reference>
<evidence type="ECO:0000256" key="1">
    <source>
        <dbReference type="SAM" id="MobiDB-lite"/>
    </source>
</evidence>
<accession>A0ABD6EP54</accession>
<feature type="compositionally biased region" description="Basic and acidic residues" evidence="1">
    <location>
        <begin position="287"/>
        <end position="296"/>
    </location>
</feature>
<gene>
    <name evidence="2" type="ORF">AB6A40_008452</name>
</gene>